<feature type="binding site" evidence="6">
    <location>
        <begin position="213"/>
        <end position="214"/>
    </location>
    <ligand>
        <name>S-adenosyl-L-methionine</name>
        <dbReference type="ChEBI" id="CHEBI:59789"/>
    </ligand>
</feature>
<dbReference type="Gene3D" id="3.40.50.150">
    <property type="entry name" value="Vaccinia Virus protein VP39"/>
    <property type="match status" value="1"/>
</dbReference>
<dbReference type="Gene3D" id="1.10.155.10">
    <property type="entry name" value="Chemotaxis receptor methyltransferase CheR, N-terminal domain"/>
    <property type="match status" value="1"/>
</dbReference>
<proteinExistence type="predicted"/>
<keyword evidence="3 5" id="KW-0808">Transferase</keyword>
<dbReference type="InterPro" id="IPR050903">
    <property type="entry name" value="Bact_Chemotaxis_MeTrfase"/>
</dbReference>
<dbReference type="EMBL" id="QBUD01000001">
    <property type="protein sequence ID" value="PUB18735.1"/>
    <property type="molecule type" value="Genomic_DNA"/>
</dbReference>
<keyword evidence="4 5" id="KW-0949">S-adenosyl-L-methionine</keyword>
<dbReference type="PRINTS" id="PR00996">
    <property type="entry name" value="CHERMTFRASE"/>
</dbReference>
<dbReference type="GO" id="GO:0032259">
    <property type="term" value="P:methylation"/>
    <property type="evidence" value="ECO:0007669"/>
    <property type="project" value="UniProtKB-KW"/>
</dbReference>
<dbReference type="Proteomes" id="UP000244523">
    <property type="component" value="Unassembled WGS sequence"/>
</dbReference>
<dbReference type="AlphaFoldDB" id="A0A2T6KQC4"/>
<feature type="binding site" evidence="6">
    <location>
        <position position="130"/>
    </location>
    <ligand>
        <name>S-adenosyl-L-methionine</name>
        <dbReference type="ChEBI" id="CHEBI:59789"/>
    </ligand>
</feature>
<protein>
    <recommendedName>
        <fullName evidence="5">Chemotaxis protein methyltransferase</fullName>
        <ecNumber evidence="5">2.1.1.80</ecNumber>
    </recommendedName>
</protein>
<dbReference type="PANTHER" id="PTHR24422:SF19">
    <property type="entry name" value="CHEMOTAXIS PROTEIN METHYLTRANSFERASE"/>
    <property type="match status" value="1"/>
</dbReference>
<dbReference type="RefSeq" id="WP_108384465.1">
    <property type="nucleotide sequence ID" value="NZ_QBUD01000001.1"/>
</dbReference>
<feature type="binding site" evidence="6">
    <location>
        <position position="92"/>
    </location>
    <ligand>
        <name>S-adenosyl-L-methionine</name>
        <dbReference type="ChEBI" id="CHEBI:59789"/>
    </ligand>
</feature>
<feature type="binding site" evidence="6">
    <location>
        <begin position="230"/>
        <end position="231"/>
    </location>
    <ligand>
        <name>S-adenosyl-L-methionine</name>
        <dbReference type="ChEBI" id="CHEBI:59789"/>
    </ligand>
</feature>
<dbReference type="Pfam" id="PF03705">
    <property type="entry name" value="CheR_N"/>
    <property type="match status" value="1"/>
</dbReference>
<evidence type="ECO:0000256" key="4">
    <source>
        <dbReference type="ARBA" id="ARBA00022691"/>
    </source>
</evidence>
<sequence length="288" mass="32718">MSIATKSSETRDEYTFTDEDFRVIAQLVKNKYGLFLQESKRALVYSRLAKRIRALGFNNFREYCKLLGSPAGEAEQSHLLTALTTNVTHFFREKHHFDQLQNEILPTLSQAARSGETVRIWSAACSAGQEAYCLAATVLEVFPEAPRFDFKILATDVDPVVLKKAKKGQYPREERDAIPADRIARMVDPQSVNDGVFAMHHSLRELISFGQLNLMEPWPMRKRFDVIMCRNAAIYFDKSTQMRLWSRFGEILKPGGYLMIGHSERLSGPAAAKFESAGITSYRKTHAN</sequence>
<dbReference type="OrthoDB" id="9816309at2"/>
<dbReference type="SUPFAM" id="SSF47757">
    <property type="entry name" value="Chemotaxis receptor methyltransferase CheR, N-terminal domain"/>
    <property type="match status" value="1"/>
</dbReference>
<dbReference type="InterPro" id="IPR036804">
    <property type="entry name" value="CheR_N_sf"/>
</dbReference>
<dbReference type="InterPro" id="IPR029063">
    <property type="entry name" value="SAM-dependent_MTases_sf"/>
</dbReference>
<dbReference type="EC" id="2.1.1.80" evidence="5"/>
<evidence type="ECO:0000256" key="2">
    <source>
        <dbReference type="ARBA" id="ARBA00022603"/>
    </source>
</evidence>
<accession>A0A2T6KQC4</accession>
<feature type="binding site" evidence="6">
    <location>
        <position position="88"/>
    </location>
    <ligand>
        <name>S-adenosyl-L-methionine</name>
        <dbReference type="ChEBI" id="CHEBI:59789"/>
    </ligand>
</feature>
<evidence type="ECO:0000259" key="7">
    <source>
        <dbReference type="PROSITE" id="PS50123"/>
    </source>
</evidence>
<comment type="catalytic activity">
    <reaction evidence="1 5">
        <text>L-glutamyl-[protein] + S-adenosyl-L-methionine = [protein]-L-glutamate 5-O-methyl ester + S-adenosyl-L-homocysteine</text>
        <dbReference type="Rhea" id="RHEA:24452"/>
        <dbReference type="Rhea" id="RHEA-COMP:10208"/>
        <dbReference type="Rhea" id="RHEA-COMP:10311"/>
        <dbReference type="ChEBI" id="CHEBI:29973"/>
        <dbReference type="ChEBI" id="CHEBI:57856"/>
        <dbReference type="ChEBI" id="CHEBI:59789"/>
        <dbReference type="ChEBI" id="CHEBI:82795"/>
        <dbReference type="EC" id="2.1.1.80"/>
    </reaction>
</comment>
<comment type="caution">
    <text evidence="8">The sequence shown here is derived from an EMBL/GenBank/DDBJ whole genome shotgun (WGS) entry which is preliminary data.</text>
</comment>
<evidence type="ECO:0000313" key="8">
    <source>
        <dbReference type="EMBL" id="PUB18735.1"/>
    </source>
</evidence>
<feature type="domain" description="CheR-type methyltransferase" evidence="7">
    <location>
        <begin position="9"/>
        <end position="287"/>
    </location>
</feature>
<gene>
    <name evidence="8" type="ORF">C8N45_101321</name>
</gene>
<name>A0A2T6KQC4_9RHOB</name>
<evidence type="ECO:0000256" key="1">
    <source>
        <dbReference type="ARBA" id="ARBA00001541"/>
    </source>
</evidence>
<dbReference type="PIRSF" id="PIRSF000410">
    <property type="entry name" value="CheR"/>
    <property type="match status" value="1"/>
</dbReference>
<dbReference type="CDD" id="cd02440">
    <property type="entry name" value="AdoMet_MTases"/>
    <property type="match status" value="1"/>
</dbReference>
<dbReference type="Pfam" id="PF01739">
    <property type="entry name" value="CheR"/>
    <property type="match status" value="1"/>
</dbReference>
<dbReference type="PANTHER" id="PTHR24422">
    <property type="entry name" value="CHEMOTAXIS PROTEIN METHYLTRANSFERASE"/>
    <property type="match status" value="1"/>
</dbReference>
<reference evidence="8 9" key="1">
    <citation type="submission" date="2018-04" db="EMBL/GenBank/DDBJ databases">
        <title>Genomic Encyclopedia of Archaeal and Bacterial Type Strains, Phase II (KMG-II): from individual species to whole genera.</title>
        <authorList>
            <person name="Goeker M."/>
        </authorList>
    </citation>
    <scope>NUCLEOTIDE SEQUENCE [LARGE SCALE GENOMIC DNA]</scope>
    <source>
        <strain evidence="8 9">DSM 29955</strain>
    </source>
</reference>
<dbReference type="SUPFAM" id="SSF53335">
    <property type="entry name" value="S-adenosyl-L-methionine-dependent methyltransferases"/>
    <property type="match status" value="1"/>
</dbReference>
<dbReference type="InterPro" id="IPR000780">
    <property type="entry name" value="CheR_MeTrfase"/>
</dbReference>
<dbReference type="InterPro" id="IPR022641">
    <property type="entry name" value="CheR_N"/>
</dbReference>
<keyword evidence="2 5" id="KW-0489">Methyltransferase</keyword>
<dbReference type="PROSITE" id="PS50123">
    <property type="entry name" value="CHER"/>
    <property type="match status" value="1"/>
</dbReference>
<evidence type="ECO:0000256" key="6">
    <source>
        <dbReference type="PIRSR" id="PIRSR000410-1"/>
    </source>
</evidence>
<evidence type="ECO:0000313" key="9">
    <source>
        <dbReference type="Proteomes" id="UP000244523"/>
    </source>
</evidence>
<dbReference type="SMART" id="SM00138">
    <property type="entry name" value="MeTrc"/>
    <property type="match status" value="1"/>
</dbReference>
<keyword evidence="9" id="KW-1185">Reference proteome</keyword>
<evidence type="ECO:0000256" key="3">
    <source>
        <dbReference type="ARBA" id="ARBA00022679"/>
    </source>
</evidence>
<evidence type="ECO:0000256" key="5">
    <source>
        <dbReference type="PIRNR" id="PIRNR000410"/>
    </source>
</evidence>
<feature type="binding site" evidence="6">
    <location>
        <position position="156"/>
    </location>
    <ligand>
        <name>S-adenosyl-L-methionine</name>
        <dbReference type="ChEBI" id="CHEBI:59789"/>
    </ligand>
</feature>
<dbReference type="InterPro" id="IPR026024">
    <property type="entry name" value="Chemotaxis_MeTrfase_CheR"/>
</dbReference>
<organism evidence="8 9">
    <name type="scientific">Yoonia sediminilitoris</name>
    <dbReference type="NCBI Taxonomy" id="1286148"/>
    <lineage>
        <taxon>Bacteria</taxon>
        <taxon>Pseudomonadati</taxon>
        <taxon>Pseudomonadota</taxon>
        <taxon>Alphaproteobacteria</taxon>
        <taxon>Rhodobacterales</taxon>
        <taxon>Paracoccaceae</taxon>
        <taxon>Yoonia</taxon>
    </lineage>
</organism>
<dbReference type="GO" id="GO:0008983">
    <property type="term" value="F:protein-glutamate O-methyltransferase activity"/>
    <property type="evidence" value="ECO:0007669"/>
    <property type="project" value="UniProtKB-EC"/>
</dbReference>
<feature type="binding site" evidence="6">
    <location>
        <position position="86"/>
    </location>
    <ligand>
        <name>S-adenosyl-L-methionine</name>
        <dbReference type="ChEBI" id="CHEBI:59789"/>
    </ligand>
</feature>
<comment type="function">
    <text evidence="5">Methylation of the membrane-bound methyl-accepting chemotaxis proteins (MCP) to form gamma-glutamyl methyl ester residues in MCP.</text>
</comment>
<dbReference type="InterPro" id="IPR022642">
    <property type="entry name" value="CheR_C"/>
</dbReference>